<keyword evidence="7" id="KW-1185">Reference proteome</keyword>
<dbReference type="OrthoDB" id="8904098at2759"/>
<evidence type="ECO:0000256" key="2">
    <source>
        <dbReference type="ARBA" id="ARBA00022692"/>
    </source>
</evidence>
<dbReference type="Gene3D" id="1.20.1250.20">
    <property type="entry name" value="MFS general substrate transporter like domains"/>
    <property type="match status" value="1"/>
</dbReference>
<dbReference type="GO" id="GO:0022857">
    <property type="term" value="F:transmembrane transporter activity"/>
    <property type="evidence" value="ECO:0007669"/>
    <property type="project" value="InterPro"/>
</dbReference>
<dbReference type="InterPro" id="IPR036259">
    <property type="entry name" value="MFS_trans_sf"/>
</dbReference>
<sequence>MAFTQVTFSKNIDVMQSASVNSKPHRKNKKTLPYQSSAAISWLSTLDPSRSLLPYTLRNIIHSGWLISYLSVFLFAIAILVFGWDKYVKKEPQGSVIFDFVYVLWITLVNQKNLENAKPSNMTEEQLKRRKVTWDDEFVEQSRIGLRAIKAFLVFPFYWVCYAQIYNNLTSDRQKMKLPKLAVATVPNYINLM</sequence>
<protein>
    <submittedName>
        <fullName evidence="6">11332_t:CDS:1</fullName>
    </submittedName>
</protein>
<dbReference type="InterPro" id="IPR000109">
    <property type="entry name" value="POT_fam"/>
</dbReference>
<comment type="subcellular location">
    <subcellularLocation>
        <location evidence="1">Membrane</location>
        <topology evidence="1">Multi-pass membrane protein</topology>
    </subcellularLocation>
</comment>
<gene>
    <name evidence="6" type="ORF">AMORRO_LOCUS3090</name>
</gene>
<dbReference type="Pfam" id="PF00854">
    <property type="entry name" value="PTR2"/>
    <property type="match status" value="1"/>
</dbReference>
<organism evidence="6 7">
    <name type="scientific">Acaulospora morrowiae</name>
    <dbReference type="NCBI Taxonomy" id="94023"/>
    <lineage>
        <taxon>Eukaryota</taxon>
        <taxon>Fungi</taxon>
        <taxon>Fungi incertae sedis</taxon>
        <taxon>Mucoromycota</taxon>
        <taxon>Glomeromycotina</taxon>
        <taxon>Glomeromycetes</taxon>
        <taxon>Diversisporales</taxon>
        <taxon>Acaulosporaceae</taxon>
        <taxon>Acaulospora</taxon>
    </lineage>
</organism>
<dbReference type="GO" id="GO:0016020">
    <property type="term" value="C:membrane"/>
    <property type="evidence" value="ECO:0007669"/>
    <property type="project" value="UniProtKB-SubCell"/>
</dbReference>
<evidence type="ECO:0000256" key="5">
    <source>
        <dbReference type="SAM" id="Phobius"/>
    </source>
</evidence>
<evidence type="ECO:0000256" key="4">
    <source>
        <dbReference type="ARBA" id="ARBA00023136"/>
    </source>
</evidence>
<reference evidence="6" key="1">
    <citation type="submission" date="2021-06" db="EMBL/GenBank/DDBJ databases">
        <authorList>
            <person name="Kallberg Y."/>
            <person name="Tangrot J."/>
            <person name="Rosling A."/>
        </authorList>
    </citation>
    <scope>NUCLEOTIDE SEQUENCE</scope>
    <source>
        <strain evidence="6">CL551</strain>
    </source>
</reference>
<evidence type="ECO:0000256" key="3">
    <source>
        <dbReference type="ARBA" id="ARBA00022989"/>
    </source>
</evidence>
<keyword evidence="3 5" id="KW-1133">Transmembrane helix</keyword>
<evidence type="ECO:0000313" key="7">
    <source>
        <dbReference type="Proteomes" id="UP000789342"/>
    </source>
</evidence>
<proteinExistence type="predicted"/>
<dbReference type="AlphaFoldDB" id="A0A9N8ZJ92"/>
<evidence type="ECO:0000313" key="6">
    <source>
        <dbReference type="EMBL" id="CAG8497572.1"/>
    </source>
</evidence>
<name>A0A9N8ZJ92_9GLOM</name>
<evidence type="ECO:0000256" key="1">
    <source>
        <dbReference type="ARBA" id="ARBA00004141"/>
    </source>
</evidence>
<feature type="transmembrane region" description="Helical" evidence="5">
    <location>
        <begin position="60"/>
        <end position="84"/>
    </location>
</feature>
<feature type="transmembrane region" description="Helical" evidence="5">
    <location>
        <begin position="144"/>
        <end position="166"/>
    </location>
</feature>
<keyword evidence="4 5" id="KW-0472">Membrane</keyword>
<dbReference type="EMBL" id="CAJVPV010001443">
    <property type="protein sequence ID" value="CAG8497572.1"/>
    <property type="molecule type" value="Genomic_DNA"/>
</dbReference>
<dbReference type="Proteomes" id="UP000789342">
    <property type="component" value="Unassembled WGS sequence"/>
</dbReference>
<keyword evidence="2 5" id="KW-0812">Transmembrane</keyword>
<comment type="caution">
    <text evidence="6">The sequence shown here is derived from an EMBL/GenBank/DDBJ whole genome shotgun (WGS) entry which is preliminary data.</text>
</comment>
<accession>A0A9N8ZJ92</accession>